<proteinExistence type="predicted"/>
<sequence length="15" mass="1801">MYYGVLCRLVFPQVL</sequence>
<organism evidence="1">
    <name type="scientific">Anguilla anguilla</name>
    <name type="common">European freshwater eel</name>
    <name type="synonym">Muraena anguilla</name>
    <dbReference type="NCBI Taxonomy" id="7936"/>
    <lineage>
        <taxon>Eukaryota</taxon>
        <taxon>Metazoa</taxon>
        <taxon>Chordata</taxon>
        <taxon>Craniata</taxon>
        <taxon>Vertebrata</taxon>
        <taxon>Euteleostomi</taxon>
        <taxon>Actinopterygii</taxon>
        <taxon>Neopterygii</taxon>
        <taxon>Teleostei</taxon>
        <taxon>Anguilliformes</taxon>
        <taxon>Anguillidae</taxon>
        <taxon>Anguilla</taxon>
    </lineage>
</organism>
<dbReference type="EMBL" id="GBXM01034975">
    <property type="protein sequence ID" value="JAH73602.1"/>
    <property type="molecule type" value="Transcribed_RNA"/>
</dbReference>
<accession>A0A0E9V6D1</accession>
<name>A0A0E9V6D1_ANGAN</name>
<evidence type="ECO:0000313" key="1">
    <source>
        <dbReference type="EMBL" id="JAH73602.1"/>
    </source>
</evidence>
<protein>
    <submittedName>
        <fullName evidence="1">Uncharacterized protein</fullName>
    </submittedName>
</protein>
<reference evidence="1" key="2">
    <citation type="journal article" date="2015" name="Fish Shellfish Immunol.">
        <title>Early steps in the European eel (Anguilla anguilla)-Vibrio vulnificus interaction in the gills: Role of the RtxA13 toxin.</title>
        <authorList>
            <person name="Callol A."/>
            <person name="Pajuelo D."/>
            <person name="Ebbesson L."/>
            <person name="Teles M."/>
            <person name="MacKenzie S."/>
            <person name="Amaro C."/>
        </authorList>
    </citation>
    <scope>NUCLEOTIDE SEQUENCE</scope>
</reference>
<reference evidence="1" key="1">
    <citation type="submission" date="2014-11" db="EMBL/GenBank/DDBJ databases">
        <authorList>
            <person name="Amaro Gonzalez C."/>
        </authorList>
    </citation>
    <scope>NUCLEOTIDE SEQUENCE</scope>
</reference>